<accession>A0A4S4DFD0</accession>
<dbReference type="PROSITE" id="PS50011">
    <property type="entry name" value="PROTEIN_KINASE_DOM"/>
    <property type="match status" value="1"/>
</dbReference>
<dbReference type="EMBL" id="SDRB02011421">
    <property type="protein sequence ID" value="THG01413.1"/>
    <property type="molecule type" value="Genomic_DNA"/>
</dbReference>
<organism evidence="3 4">
    <name type="scientific">Camellia sinensis var. sinensis</name>
    <name type="common">China tea</name>
    <dbReference type="NCBI Taxonomy" id="542762"/>
    <lineage>
        <taxon>Eukaryota</taxon>
        <taxon>Viridiplantae</taxon>
        <taxon>Streptophyta</taxon>
        <taxon>Embryophyta</taxon>
        <taxon>Tracheophyta</taxon>
        <taxon>Spermatophyta</taxon>
        <taxon>Magnoliopsida</taxon>
        <taxon>eudicotyledons</taxon>
        <taxon>Gunneridae</taxon>
        <taxon>Pentapetalae</taxon>
        <taxon>asterids</taxon>
        <taxon>Ericales</taxon>
        <taxon>Theaceae</taxon>
        <taxon>Camellia</taxon>
    </lineage>
</organism>
<feature type="domain" description="Protein kinase" evidence="2">
    <location>
        <begin position="10"/>
        <end position="268"/>
    </location>
</feature>
<gene>
    <name evidence="3" type="ORF">TEA_015287</name>
</gene>
<sequence length="506" mass="56190">MAKVNRQSNWVRGNCIGRGSYGTVNMAVDKSNGQVFAVKSVDRSSDFDTQLEALENEIRILRSLSSPWMVEYLGDDTTLENNGTTSFRNLHLEYLPGGTVSELARHSGNDVDENTLRSSTWCIVAALKYVHSKGIVHCDIKGKNVLAGPIPGVAKLADFGSAAEFGGASLSPPRGSPLWMAPEVVRREYQGPESDVWSLGCTVIEMVRGQPAWEDRGGHTLCRIGYSDELPEIPTQLSELGRDFVDKCLRRNRAERWSCDQLLNHPFISSSAPLNSITHSSPRCVLDWVNSEFSEKDDEFEEEEEEEESSLAWELQTRCRERIGKLASNSGAIWESDGWVTVRNLICDRAAEEEGGTSSEYPNSMTIEEEMEYSDSIQIEMTNLESFDTDTDSSGGGDSFAVVVERAVDGSDRWRGWNWTMGTRLQDFTVGVAVAVRWWWWWRVDGGEWRTDRCTVAGASGGVIGERGRWCAVQQVCVDAWLAWCQWRKAGGDGLGGGGDCGECGW</sequence>
<dbReference type="InterPro" id="IPR011009">
    <property type="entry name" value="Kinase-like_dom_sf"/>
</dbReference>
<dbReference type="GO" id="GO:0004672">
    <property type="term" value="F:protein kinase activity"/>
    <property type="evidence" value="ECO:0007669"/>
    <property type="project" value="InterPro"/>
</dbReference>
<name>A0A4S4DFD0_CAMSN</name>
<keyword evidence="1" id="KW-0067">ATP-binding</keyword>
<comment type="caution">
    <text evidence="3">The sequence shown here is derived from an EMBL/GenBank/DDBJ whole genome shotgun (WGS) entry which is preliminary data.</text>
</comment>
<dbReference type="SUPFAM" id="SSF56112">
    <property type="entry name" value="Protein kinase-like (PK-like)"/>
    <property type="match status" value="1"/>
</dbReference>
<proteinExistence type="predicted"/>
<reference evidence="3 4" key="1">
    <citation type="journal article" date="2018" name="Proc. Natl. Acad. Sci. U.S.A.">
        <title>Draft genome sequence of Camellia sinensis var. sinensis provides insights into the evolution of the tea genome and tea quality.</title>
        <authorList>
            <person name="Wei C."/>
            <person name="Yang H."/>
            <person name="Wang S."/>
            <person name="Zhao J."/>
            <person name="Liu C."/>
            <person name="Gao L."/>
            <person name="Xia E."/>
            <person name="Lu Y."/>
            <person name="Tai Y."/>
            <person name="She G."/>
            <person name="Sun J."/>
            <person name="Cao H."/>
            <person name="Tong W."/>
            <person name="Gao Q."/>
            <person name="Li Y."/>
            <person name="Deng W."/>
            <person name="Jiang X."/>
            <person name="Wang W."/>
            <person name="Chen Q."/>
            <person name="Zhang S."/>
            <person name="Li H."/>
            <person name="Wu J."/>
            <person name="Wang P."/>
            <person name="Li P."/>
            <person name="Shi C."/>
            <person name="Zheng F."/>
            <person name="Jian J."/>
            <person name="Huang B."/>
            <person name="Shan D."/>
            <person name="Shi M."/>
            <person name="Fang C."/>
            <person name="Yue Y."/>
            <person name="Li F."/>
            <person name="Li D."/>
            <person name="Wei S."/>
            <person name="Han B."/>
            <person name="Jiang C."/>
            <person name="Yin Y."/>
            <person name="Xia T."/>
            <person name="Zhang Z."/>
            <person name="Bennetzen J.L."/>
            <person name="Zhao S."/>
            <person name="Wan X."/>
        </authorList>
    </citation>
    <scope>NUCLEOTIDE SEQUENCE [LARGE SCALE GENOMIC DNA]</scope>
    <source>
        <strain evidence="4">cv. Shuchazao</strain>
        <tissue evidence="3">Leaf</tissue>
    </source>
</reference>
<keyword evidence="4" id="KW-1185">Reference proteome</keyword>
<dbReference type="InterPro" id="IPR000719">
    <property type="entry name" value="Prot_kinase_dom"/>
</dbReference>
<dbReference type="InterPro" id="IPR017441">
    <property type="entry name" value="Protein_kinase_ATP_BS"/>
</dbReference>
<protein>
    <recommendedName>
        <fullName evidence="2">Protein kinase domain-containing protein</fullName>
    </recommendedName>
</protein>
<dbReference type="AlphaFoldDB" id="A0A4S4DFD0"/>
<evidence type="ECO:0000256" key="1">
    <source>
        <dbReference type="PROSITE-ProRule" id="PRU10141"/>
    </source>
</evidence>
<evidence type="ECO:0000313" key="4">
    <source>
        <dbReference type="Proteomes" id="UP000306102"/>
    </source>
</evidence>
<evidence type="ECO:0000313" key="3">
    <source>
        <dbReference type="EMBL" id="THG01413.1"/>
    </source>
</evidence>
<dbReference type="GO" id="GO:0007165">
    <property type="term" value="P:signal transduction"/>
    <property type="evidence" value="ECO:0007669"/>
    <property type="project" value="TreeGrafter"/>
</dbReference>
<keyword evidence="1" id="KW-0547">Nucleotide-binding</keyword>
<dbReference type="PROSITE" id="PS00107">
    <property type="entry name" value="PROTEIN_KINASE_ATP"/>
    <property type="match status" value="1"/>
</dbReference>
<dbReference type="PANTHER" id="PTHR48011">
    <property type="entry name" value="CCR4-NOT TRANSCRIPTIONAL COMPLEX SUBUNIT CAF120-RELATED"/>
    <property type="match status" value="1"/>
</dbReference>
<dbReference type="GO" id="GO:0005524">
    <property type="term" value="F:ATP binding"/>
    <property type="evidence" value="ECO:0007669"/>
    <property type="project" value="UniProtKB-UniRule"/>
</dbReference>
<dbReference type="Proteomes" id="UP000306102">
    <property type="component" value="Unassembled WGS sequence"/>
</dbReference>
<dbReference type="PANTHER" id="PTHR48011:SF7">
    <property type="entry name" value="F10K1.14 PROTEIN"/>
    <property type="match status" value="1"/>
</dbReference>
<dbReference type="Gene3D" id="1.10.510.10">
    <property type="entry name" value="Transferase(Phosphotransferase) domain 1"/>
    <property type="match status" value="1"/>
</dbReference>
<dbReference type="CDD" id="cd06606">
    <property type="entry name" value="STKc_MAPKKK"/>
    <property type="match status" value="1"/>
</dbReference>
<dbReference type="FunFam" id="1.10.510.10:FF:001090">
    <property type="entry name" value="Serine threonine protein kinase putative"/>
    <property type="match status" value="1"/>
</dbReference>
<dbReference type="InterPro" id="IPR052751">
    <property type="entry name" value="Plant_MAPKKK"/>
</dbReference>
<evidence type="ECO:0000259" key="2">
    <source>
        <dbReference type="PROSITE" id="PS50011"/>
    </source>
</evidence>
<dbReference type="STRING" id="542762.A0A4S4DFD0"/>
<feature type="binding site" evidence="1">
    <location>
        <position position="39"/>
    </location>
    <ligand>
        <name>ATP</name>
        <dbReference type="ChEBI" id="CHEBI:30616"/>
    </ligand>
</feature>
<dbReference type="SMART" id="SM00220">
    <property type="entry name" value="S_TKc"/>
    <property type="match status" value="1"/>
</dbReference>
<dbReference type="Pfam" id="PF00069">
    <property type="entry name" value="Pkinase"/>
    <property type="match status" value="1"/>
</dbReference>